<evidence type="ECO:0000313" key="4">
    <source>
        <dbReference type="Proteomes" id="UP001056855"/>
    </source>
</evidence>
<protein>
    <submittedName>
        <fullName evidence="3">Universal stress protein</fullName>
    </submittedName>
</protein>
<sequence length="210" mass="23149">MYQTILLPTDGSDAANSAVGQAYEVAERFGATVHVLYVIDVEQNYSFEASEEELSEAFRDEGETVTEEAARRAPEGVDVVTAIEEGSPHQCILEYADEHGADLITMGTHDRRGLDRFLIGSVTERVLRGADASVLVTRTAAEAGVETAEHAIEVARDMLANEGHEDATVLEEPYEQGGYWIVRTEADHEQFNVHIERSSGDARVARIERR</sequence>
<evidence type="ECO:0000313" key="3">
    <source>
        <dbReference type="EMBL" id="UTF52248.1"/>
    </source>
</evidence>
<dbReference type="InterPro" id="IPR014729">
    <property type="entry name" value="Rossmann-like_a/b/a_fold"/>
</dbReference>
<dbReference type="AlphaFoldDB" id="A0A9E7N8F2"/>
<gene>
    <name evidence="3" type="ORF">NGM29_10615</name>
</gene>
<dbReference type="GeneID" id="73290503"/>
<dbReference type="CDD" id="cd00293">
    <property type="entry name" value="USP-like"/>
    <property type="match status" value="1"/>
</dbReference>
<dbReference type="PRINTS" id="PR01438">
    <property type="entry name" value="UNVRSLSTRESS"/>
</dbReference>
<comment type="similarity">
    <text evidence="1">Belongs to the universal stress protein A family.</text>
</comment>
<dbReference type="InterPro" id="IPR006016">
    <property type="entry name" value="UspA"/>
</dbReference>
<dbReference type="PANTHER" id="PTHR46268:SF6">
    <property type="entry name" value="UNIVERSAL STRESS PROTEIN UP12"/>
    <property type="match status" value="1"/>
</dbReference>
<dbReference type="Gene3D" id="3.40.50.620">
    <property type="entry name" value="HUPs"/>
    <property type="match status" value="1"/>
</dbReference>
<dbReference type="EMBL" id="CP100355">
    <property type="protein sequence ID" value="UTF52248.1"/>
    <property type="molecule type" value="Genomic_DNA"/>
</dbReference>
<name>A0A9E7N8F2_9EURY</name>
<reference evidence="3" key="1">
    <citation type="submission" date="2022-06" db="EMBL/GenBank/DDBJ databases">
        <title>Diverse halophilic archaea isolated from saline environments.</title>
        <authorList>
            <person name="Cui H.-L."/>
        </authorList>
    </citation>
    <scope>NUCLEOTIDE SEQUENCE</scope>
    <source>
        <strain evidence="3">WLHS1</strain>
    </source>
</reference>
<accession>A0A9E7N8F2</accession>
<keyword evidence="4" id="KW-1185">Reference proteome</keyword>
<dbReference type="PANTHER" id="PTHR46268">
    <property type="entry name" value="STRESS RESPONSE PROTEIN NHAX"/>
    <property type="match status" value="1"/>
</dbReference>
<feature type="domain" description="UspA" evidence="2">
    <location>
        <begin position="1"/>
        <end position="138"/>
    </location>
</feature>
<dbReference type="KEGG" id="sawl:NGM29_10615"/>
<organism evidence="3 4">
    <name type="scientific">Natronosalvus rutilus</name>
    <dbReference type="NCBI Taxonomy" id="2953753"/>
    <lineage>
        <taxon>Archaea</taxon>
        <taxon>Methanobacteriati</taxon>
        <taxon>Methanobacteriota</taxon>
        <taxon>Stenosarchaea group</taxon>
        <taxon>Halobacteria</taxon>
        <taxon>Halobacteriales</taxon>
        <taxon>Natrialbaceae</taxon>
        <taxon>Natronosalvus</taxon>
    </lineage>
</organism>
<dbReference type="RefSeq" id="WP_254156098.1">
    <property type="nucleotide sequence ID" value="NZ_CP100355.1"/>
</dbReference>
<dbReference type="Pfam" id="PF00582">
    <property type="entry name" value="Usp"/>
    <property type="match status" value="1"/>
</dbReference>
<proteinExistence type="inferred from homology"/>
<dbReference type="InterPro" id="IPR006015">
    <property type="entry name" value="Universal_stress_UspA"/>
</dbReference>
<evidence type="ECO:0000259" key="2">
    <source>
        <dbReference type="Pfam" id="PF00582"/>
    </source>
</evidence>
<dbReference type="SUPFAM" id="SSF52402">
    <property type="entry name" value="Adenine nucleotide alpha hydrolases-like"/>
    <property type="match status" value="1"/>
</dbReference>
<dbReference type="Proteomes" id="UP001056855">
    <property type="component" value="Chromosome"/>
</dbReference>
<evidence type="ECO:0000256" key="1">
    <source>
        <dbReference type="ARBA" id="ARBA00008791"/>
    </source>
</evidence>